<keyword evidence="2" id="KW-1185">Reference proteome</keyword>
<dbReference type="EMBL" id="BLAD01000109">
    <property type="protein sequence ID" value="GES05693.1"/>
    <property type="molecule type" value="Genomic_DNA"/>
</dbReference>
<protein>
    <submittedName>
        <fullName evidence="1">Uncharacterized protein</fullName>
    </submittedName>
</protein>
<name>A0A5M3WEX7_9ACTN</name>
<sequence length="84" mass="8939">MTARPLHEQTKSEATVEEVRRQIAAGVAALKLYVDDRVARGHTTAERAAARTGQAHGHGAEILGLTKLAAGTRPDETARRAPNS</sequence>
<dbReference type="Proteomes" id="UP000334990">
    <property type="component" value="Unassembled WGS sequence"/>
</dbReference>
<dbReference type="OrthoDB" id="9983930at2"/>
<reference evidence="1 2" key="1">
    <citation type="submission" date="2019-10" db="EMBL/GenBank/DDBJ databases">
        <title>Whole genome shotgun sequence of Acrocarpospora corrugata NBRC 13972.</title>
        <authorList>
            <person name="Ichikawa N."/>
            <person name="Kimura A."/>
            <person name="Kitahashi Y."/>
            <person name="Komaki H."/>
            <person name="Oguchi A."/>
        </authorList>
    </citation>
    <scope>NUCLEOTIDE SEQUENCE [LARGE SCALE GENOMIC DNA]</scope>
    <source>
        <strain evidence="1 2">NBRC 13972</strain>
    </source>
</reference>
<comment type="caution">
    <text evidence="1">The sequence shown here is derived from an EMBL/GenBank/DDBJ whole genome shotgun (WGS) entry which is preliminary data.</text>
</comment>
<proteinExistence type="predicted"/>
<organism evidence="1 2">
    <name type="scientific">Acrocarpospora corrugata</name>
    <dbReference type="NCBI Taxonomy" id="35763"/>
    <lineage>
        <taxon>Bacteria</taxon>
        <taxon>Bacillati</taxon>
        <taxon>Actinomycetota</taxon>
        <taxon>Actinomycetes</taxon>
        <taxon>Streptosporangiales</taxon>
        <taxon>Streptosporangiaceae</taxon>
        <taxon>Acrocarpospora</taxon>
    </lineage>
</organism>
<evidence type="ECO:0000313" key="1">
    <source>
        <dbReference type="EMBL" id="GES05693.1"/>
    </source>
</evidence>
<accession>A0A5M3WEX7</accession>
<gene>
    <name evidence="1" type="ORF">Acor_77610</name>
</gene>
<dbReference type="AlphaFoldDB" id="A0A5M3WEX7"/>
<dbReference type="RefSeq" id="WP_155341673.1">
    <property type="nucleotide sequence ID" value="NZ_BAAABN010000005.1"/>
</dbReference>
<evidence type="ECO:0000313" key="2">
    <source>
        <dbReference type="Proteomes" id="UP000334990"/>
    </source>
</evidence>